<accession>A0A5J4UX61</accession>
<dbReference type="Pfam" id="PF00069">
    <property type="entry name" value="Pkinase"/>
    <property type="match status" value="1"/>
</dbReference>
<evidence type="ECO:0000313" key="3">
    <source>
        <dbReference type="Proteomes" id="UP000324800"/>
    </source>
</evidence>
<evidence type="ECO:0000313" key="2">
    <source>
        <dbReference type="EMBL" id="KAA6374897.1"/>
    </source>
</evidence>
<organism evidence="2 3">
    <name type="scientific">Streblomastix strix</name>
    <dbReference type="NCBI Taxonomy" id="222440"/>
    <lineage>
        <taxon>Eukaryota</taxon>
        <taxon>Metamonada</taxon>
        <taxon>Preaxostyla</taxon>
        <taxon>Oxymonadida</taxon>
        <taxon>Streblomastigidae</taxon>
        <taxon>Streblomastix</taxon>
    </lineage>
</organism>
<dbReference type="SUPFAM" id="SSF56112">
    <property type="entry name" value="Protein kinase-like (PK-like)"/>
    <property type="match status" value="1"/>
</dbReference>
<gene>
    <name evidence="2" type="ORF">EZS28_029575</name>
</gene>
<sequence>MDEEEPLFAIGDVIKDQYKLIKKISQGEFRQIYLAFDLQMRQLAIKLEKDSEEQMAVCIEAAILKILTGQKNFPQFFQYGSHMNYKFVTMELMGPNMIDLVNYRKPYRFSLHSILKFGIQAIDILHVLHSKKVVHRDIKP</sequence>
<dbReference type="Proteomes" id="UP000324800">
    <property type="component" value="Unassembled WGS sequence"/>
</dbReference>
<dbReference type="InterPro" id="IPR050235">
    <property type="entry name" value="CK1_Ser-Thr_kinase"/>
</dbReference>
<dbReference type="PROSITE" id="PS50011">
    <property type="entry name" value="PROTEIN_KINASE_DOM"/>
    <property type="match status" value="1"/>
</dbReference>
<dbReference type="EMBL" id="SNRW01011630">
    <property type="protein sequence ID" value="KAA6374897.1"/>
    <property type="molecule type" value="Genomic_DNA"/>
</dbReference>
<dbReference type="InterPro" id="IPR000719">
    <property type="entry name" value="Prot_kinase_dom"/>
</dbReference>
<dbReference type="OrthoDB" id="5979581at2759"/>
<dbReference type="Gene3D" id="1.10.510.10">
    <property type="entry name" value="Transferase(Phosphotransferase) domain 1"/>
    <property type="match status" value="1"/>
</dbReference>
<evidence type="ECO:0000259" key="1">
    <source>
        <dbReference type="PROSITE" id="PS50011"/>
    </source>
</evidence>
<dbReference type="AlphaFoldDB" id="A0A5J4UX61"/>
<dbReference type="GO" id="GO:0005524">
    <property type="term" value="F:ATP binding"/>
    <property type="evidence" value="ECO:0007669"/>
    <property type="project" value="InterPro"/>
</dbReference>
<dbReference type="GO" id="GO:0004672">
    <property type="term" value="F:protein kinase activity"/>
    <property type="evidence" value="ECO:0007669"/>
    <property type="project" value="InterPro"/>
</dbReference>
<feature type="domain" description="Protein kinase" evidence="1">
    <location>
        <begin position="18"/>
        <end position="140"/>
    </location>
</feature>
<protein>
    <recommendedName>
        <fullName evidence="1">Protein kinase domain-containing protein</fullName>
    </recommendedName>
</protein>
<comment type="caution">
    <text evidence="2">The sequence shown here is derived from an EMBL/GenBank/DDBJ whole genome shotgun (WGS) entry which is preliminary data.</text>
</comment>
<dbReference type="InterPro" id="IPR011009">
    <property type="entry name" value="Kinase-like_dom_sf"/>
</dbReference>
<proteinExistence type="predicted"/>
<name>A0A5J4UX61_9EUKA</name>
<reference evidence="2 3" key="1">
    <citation type="submission" date="2019-03" db="EMBL/GenBank/DDBJ databases">
        <title>Single cell metagenomics reveals metabolic interactions within the superorganism composed of flagellate Streblomastix strix and complex community of Bacteroidetes bacteria on its surface.</title>
        <authorList>
            <person name="Treitli S.C."/>
            <person name="Kolisko M."/>
            <person name="Husnik F."/>
            <person name="Keeling P."/>
            <person name="Hampl V."/>
        </authorList>
    </citation>
    <scope>NUCLEOTIDE SEQUENCE [LARGE SCALE GENOMIC DNA]</scope>
    <source>
        <strain evidence="2">ST1C</strain>
    </source>
</reference>
<feature type="non-terminal residue" evidence="2">
    <location>
        <position position="140"/>
    </location>
</feature>
<dbReference type="PANTHER" id="PTHR11909">
    <property type="entry name" value="CASEIN KINASE-RELATED"/>
    <property type="match status" value="1"/>
</dbReference>